<dbReference type="Gene3D" id="3.40.50.1240">
    <property type="entry name" value="Phosphoglycerate mutase-like"/>
    <property type="match status" value="1"/>
</dbReference>
<feature type="active site" description="Tele-phosphohistidine intermediate" evidence="1">
    <location>
        <position position="15"/>
    </location>
</feature>
<keyword evidence="4" id="KW-1185">Reference proteome</keyword>
<dbReference type="InterPro" id="IPR001345">
    <property type="entry name" value="PG/BPGM_mutase_AS"/>
</dbReference>
<dbReference type="EMBL" id="CP016768">
    <property type="protein sequence ID" value="ASY09140.1"/>
    <property type="molecule type" value="Genomic_DNA"/>
</dbReference>
<dbReference type="PANTHER" id="PTHR48100">
    <property type="entry name" value="BROAD-SPECIFICITY PHOSPHATASE YOR283W-RELATED"/>
    <property type="match status" value="1"/>
</dbReference>
<gene>
    <name evidence="3" type="ORF">B1s21122_02075</name>
</gene>
<dbReference type="Proteomes" id="UP000217153">
    <property type="component" value="Chromosome"/>
</dbReference>
<dbReference type="InterPro" id="IPR029033">
    <property type="entry name" value="His_PPase_superfam"/>
</dbReference>
<feature type="active site" description="Proton donor/acceptor" evidence="1">
    <location>
        <position position="88"/>
    </location>
</feature>
<evidence type="ECO:0000313" key="4">
    <source>
        <dbReference type="Proteomes" id="UP000217153"/>
    </source>
</evidence>
<dbReference type="GO" id="GO:0005737">
    <property type="term" value="C:cytoplasm"/>
    <property type="evidence" value="ECO:0007669"/>
    <property type="project" value="TreeGrafter"/>
</dbReference>
<dbReference type="PIRSF" id="PIRSF000709">
    <property type="entry name" value="6PFK_2-Ptase"/>
    <property type="match status" value="1"/>
</dbReference>
<protein>
    <submittedName>
        <fullName evidence="3">Putative phosphoglycerate mutase</fullName>
    </submittedName>
</protein>
<dbReference type="InterPro" id="IPR013078">
    <property type="entry name" value="His_Pase_superF_clade-1"/>
</dbReference>
<dbReference type="InterPro" id="IPR050275">
    <property type="entry name" value="PGM_Phosphatase"/>
</dbReference>
<feature type="binding site" evidence="2">
    <location>
        <position position="64"/>
    </location>
    <ligand>
        <name>substrate</name>
    </ligand>
</feature>
<feature type="binding site" evidence="2">
    <location>
        <begin position="14"/>
        <end position="21"/>
    </location>
    <ligand>
        <name>substrate</name>
    </ligand>
</feature>
<dbReference type="PANTHER" id="PTHR48100:SF62">
    <property type="entry name" value="GLUCOSYL-3-PHOSPHOGLYCERATE PHOSPHATASE"/>
    <property type="match status" value="1"/>
</dbReference>
<dbReference type="Pfam" id="PF00300">
    <property type="entry name" value="His_Phos_1"/>
    <property type="match status" value="1"/>
</dbReference>
<dbReference type="KEGG" id="abam:B1s21122_02075"/>
<evidence type="ECO:0000256" key="1">
    <source>
        <dbReference type="PIRSR" id="PIRSR613078-1"/>
    </source>
</evidence>
<dbReference type="AlphaFoldDB" id="A0A249JX92"/>
<name>A0A249JX92_9ACTN</name>
<sequence length="220" mass="23852">MSNPNSLIRVVLWRHGQTDWNVENRFQGHSDIPLNKVGEYQVVQAASVLAGLKPNRIISSDLIRAQSTAAALADLTNLKVEINPGLRETHGGLWEGKTAPENRATHGDLFANWYEGGDEPAGVTGERRSDVAKRAVSVIEKETENFSGTIVFVTHGGTVRSVLGSILKLPIAQWGVIGGLSNACWSVLELTKHHTGSRWYLAEHNAGSLPEPVFGDDAVN</sequence>
<evidence type="ECO:0000256" key="2">
    <source>
        <dbReference type="PIRSR" id="PIRSR613078-2"/>
    </source>
</evidence>
<dbReference type="OrthoDB" id="9781415at2"/>
<reference evidence="4" key="1">
    <citation type="submission" date="2016-10" db="EMBL/GenBank/DDBJ databases">
        <title>High microdiversification within the ubiquitous acI lineage of Actinobacteria.</title>
        <authorList>
            <person name="Neuenschwander S.M."/>
            <person name="Salcher M."/>
            <person name="Ghai R."/>
            <person name="Pernthaler J."/>
        </authorList>
    </citation>
    <scope>NUCLEOTIDE SEQUENCE [LARGE SCALE GENOMIC DNA]</scope>
</reference>
<accession>A0A249JX92</accession>
<dbReference type="PROSITE" id="PS00175">
    <property type="entry name" value="PG_MUTASE"/>
    <property type="match status" value="1"/>
</dbReference>
<dbReference type="SUPFAM" id="SSF53254">
    <property type="entry name" value="Phosphoglycerate mutase-like"/>
    <property type="match status" value="1"/>
</dbReference>
<dbReference type="GO" id="GO:0016791">
    <property type="term" value="F:phosphatase activity"/>
    <property type="evidence" value="ECO:0007669"/>
    <property type="project" value="TreeGrafter"/>
</dbReference>
<dbReference type="SMART" id="SM00855">
    <property type="entry name" value="PGAM"/>
    <property type="match status" value="1"/>
</dbReference>
<organism evidence="3 4">
    <name type="scientific">Candidatus Nanopelagicus limnae</name>
    <dbReference type="NCBI Taxonomy" id="1884634"/>
    <lineage>
        <taxon>Bacteria</taxon>
        <taxon>Bacillati</taxon>
        <taxon>Actinomycetota</taxon>
        <taxon>Actinomycetes</taxon>
        <taxon>Candidatus Nanopelagicales</taxon>
        <taxon>Candidatus Nanopelagicaceae</taxon>
        <taxon>Candidatus Nanopelagicus</taxon>
    </lineage>
</organism>
<dbReference type="RefSeq" id="WP_095680443.1">
    <property type="nucleotide sequence ID" value="NZ_CP016768.2"/>
</dbReference>
<evidence type="ECO:0000313" key="3">
    <source>
        <dbReference type="EMBL" id="ASY09140.1"/>
    </source>
</evidence>
<proteinExistence type="predicted"/>
<dbReference type="CDD" id="cd07067">
    <property type="entry name" value="HP_PGM_like"/>
    <property type="match status" value="1"/>
</dbReference>